<proteinExistence type="predicted"/>
<organism evidence="1">
    <name type="scientific">marine sediment metagenome</name>
    <dbReference type="NCBI Taxonomy" id="412755"/>
    <lineage>
        <taxon>unclassified sequences</taxon>
        <taxon>metagenomes</taxon>
        <taxon>ecological metagenomes</taxon>
    </lineage>
</organism>
<evidence type="ECO:0000313" key="1">
    <source>
        <dbReference type="EMBL" id="KKL60281.1"/>
    </source>
</evidence>
<name>A0A0F9E2G1_9ZZZZ</name>
<reference evidence="1" key="1">
    <citation type="journal article" date="2015" name="Nature">
        <title>Complex archaea that bridge the gap between prokaryotes and eukaryotes.</title>
        <authorList>
            <person name="Spang A."/>
            <person name="Saw J.H."/>
            <person name="Jorgensen S.L."/>
            <person name="Zaremba-Niedzwiedzka K."/>
            <person name="Martijn J."/>
            <person name="Lind A.E."/>
            <person name="van Eijk R."/>
            <person name="Schleper C."/>
            <person name="Guy L."/>
            <person name="Ettema T.J."/>
        </authorList>
    </citation>
    <scope>NUCLEOTIDE SEQUENCE</scope>
</reference>
<protein>
    <submittedName>
        <fullName evidence="1">Uncharacterized protein</fullName>
    </submittedName>
</protein>
<gene>
    <name evidence="1" type="ORF">LCGC14_2206870</name>
</gene>
<dbReference type="AlphaFoldDB" id="A0A0F9E2G1"/>
<comment type="caution">
    <text evidence="1">The sequence shown here is derived from an EMBL/GenBank/DDBJ whole genome shotgun (WGS) entry which is preliminary data.</text>
</comment>
<accession>A0A0F9E2G1</accession>
<dbReference type="EMBL" id="LAZR01029206">
    <property type="protein sequence ID" value="KKL60281.1"/>
    <property type="molecule type" value="Genomic_DNA"/>
</dbReference>
<sequence>MSVQYVTGAPIYLRVLQCYAVTIYGNPASWDVRNQKGMPIVTAVTFPEDALDGFFVASVLFPARSVSHD</sequence>